<comment type="caution">
    <text evidence="2">The sequence shown here is derived from an EMBL/GenBank/DDBJ whole genome shotgun (WGS) entry which is preliminary data.</text>
</comment>
<sequence>MVLGLVTMPLGVIIWLIALPLCIWLFLNDKARRSVVLFYDVHDAAEGWFETLITRWRSLFRIAEAMEDS</sequence>
<evidence type="ECO:0000313" key="2">
    <source>
        <dbReference type="EMBL" id="MDS1114457.1"/>
    </source>
</evidence>
<keyword evidence="1" id="KW-1133">Transmembrane helix</keyword>
<name>A0ABU2GSL7_9ACTN</name>
<protein>
    <submittedName>
        <fullName evidence="2">Uncharacterized protein</fullName>
    </submittedName>
</protein>
<dbReference type="EMBL" id="JAVLUS010000008">
    <property type="protein sequence ID" value="MDS1114457.1"/>
    <property type="molecule type" value="Genomic_DNA"/>
</dbReference>
<dbReference type="RefSeq" id="WP_310950594.1">
    <property type="nucleotide sequence ID" value="NZ_JAVLUS010000008.1"/>
</dbReference>
<evidence type="ECO:0000256" key="1">
    <source>
        <dbReference type="SAM" id="Phobius"/>
    </source>
</evidence>
<evidence type="ECO:0000313" key="3">
    <source>
        <dbReference type="Proteomes" id="UP001265083"/>
    </source>
</evidence>
<feature type="transmembrane region" description="Helical" evidence="1">
    <location>
        <begin position="6"/>
        <end position="27"/>
    </location>
</feature>
<keyword evidence="3" id="KW-1185">Reference proteome</keyword>
<keyword evidence="1" id="KW-0812">Transmembrane</keyword>
<gene>
    <name evidence="2" type="ORF">RD149_11845</name>
</gene>
<dbReference type="Proteomes" id="UP001265083">
    <property type="component" value="Unassembled WGS sequence"/>
</dbReference>
<keyword evidence="1" id="KW-0472">Membrane</keyword>
<reference evidence="2 3" key="1">
    <citation type="submission" date="2023-08" db="EMBL/GenBank/DDBJ databases">
        <title>Bioegradation of LLDPE and BLDPE plastic by marine bacteria from coast plastic debris.</title>
        <authorList>
            <person name="Rong Z."/>
        </authorList>
    </citation>
    <scope>NUCLEOTIDE SEQUENCE [LARGE SCALE GENOMIC DNA]</scope>
    <source>
        <strain evidence="2 3">Z-2</strain>
    </source>
</reference>
<organism evidence="2 3">
    <name type="scientific">Gordonia westfalica</name>
    <dbReference type="NCBI Taxonomy" id="158898"/>
    <lineage>
        <taxon>Bacteria</taxon>
        <taxon>Bacillati</taxon>
        <taxon>Actinomycetota</taxon>
        <taxon>Actinomycetes</taxon>
        <taxon>Mycobacteriales</taxon>
        <taxon>Gordoniaceae</taxon>
        <taxon>Gordonia</taxon>
    </lineage>
</organism>
<accession>A0ABU2GSL7</accession>
<proteinExistence type="predicted"/>